<evidence type="ECO:0000256" key="1">
    <source>
        <dbReference type="SAM" id="SignalP"/>
    </source>
</evidence>
<comment type="caution">
    <text evidence="2">The sequence shown here is derived from an EMBL/GenBank/DDBJ whole genome shotgun (WGS) entry which is preliminary data.</text>
</comment>
<proteinExistence type="predicted"/>
<feature type="chain" id="PRO_5046865046" evidence="1">
    <location>
        <begin position="25"/>
        <end position="183"/>
    </location>
</feature>
<accession>A0ABU2KGQ8</accession>
<keyword evidence="3" id="KW-1185">Reference proteome</keyword>
<gene>
    <name evidence="2" type="ORF">RLT85_04285</name>
</gene>
<dbReference type="Proteomes" id="UP001182991">
    <property type="component" value="Unassembled WGS sequence"/>
</dbReference>
<organism evidence="2 3">
    <name type="scientific">Mesonia ostreae</name>
    <dbReference type="NCBI Taxonomy" id="861110"/>
    <lineage>
        <taxon>Bacteria</taxon>
        <taxon>Pseudomonadati</taxon>
        <taxon>Bacteroidota</taxon>
        <taxon>Flavobacteriia</taxon>
        <taxon>Flavobacteriales</taxon>
        <taxon>Flavobacteriaceae</taxon>
        <taxon>Mesonia</taxon>
    </lineage>
</organism>
<feature type="signal peptide" evidence="1">
    <location>
        <begin position="1"/>
        <end position="24"/>
    </location>
</feature>
<dbReference type="PROSITE" id="PS51257">
    <property type="entry name" value="PROKAR_LIPOPROTEIN"/>
    <property type="match status" value="1"/>
</dbReference>
<name>A0ABU2KGQ8_9FLAO</name>
<reference evidence="3" key="1">
    <citation type="submission" date="2023-07" db="EMBL/GenBank/DDBJ databases">
        <title>Isolating and identifying novel microbial strains from the Mariana Trench.</title>
        <authorList>
            <person name="Fu H."/>
        </authorList>
    </citation>
    <scope>NUCLEOTIDE SEQUENCE [LARGE SCALE GENOMIC DNA]</scope>
    <source>
        <strain evidence="3">T-y2</strain>
    </source>
</reference>
<dbReference type="EMBL" id="JAVRBG010000003">
    <property type="protein sequence ID" value="MDT0293843.1"/>
    <property type="molecule type" value="Genomic_DNA"/>
</dbReference>
<protein>
    <submittedName>
        <fullName evidence="2">Uncharacterized protein</fullName>
    </submittedName>
</protein>
<sequence>MMNKKFLFLPVVLMTILFSSCSDDDDVVDRLRTIDDIPVSVEETVSYLPINVFDFPIETDVDLRGAIEDELGTDEALDQVDEIELDNMALELVSADDQENFDFIDSVTISVRTNGLDIKQVASLDNVPEGATRIELNTTDDFVDEYAKSDDLKLIIQFTSTEDANNITVKMDMEFDAKLDPSL</sequence>
<evidence type="ECO:0000313" key="2">
    <source>
        <dbReference type="EMBL" id="MDT0293843.1"/>
    </source>
</evidence>
<evidence type="ECO:0000313" key="3">
    <source>
        <dbReference type="Proteomes" id="UP001182991"/>
    </source>
</evidence>
<dbReference type="RefSeq" id="WP_311400798.1">
    <property type="nucleotide sequence ID" value="NZ_JAVRBG010000003.1"/>
</dbReference>
<keyword evidence="1" id="KW-0732">Signal</keyword>